<name>X1I750_9ZZZZ</name>
<protein>
    <submittedName>
        <fullName evidence="1">Uncharacterized protein</fullName>
    </submittedName>
</protein>
<sequence>MTNMETELHNAEQIQEMILKAGFKMNVYAQT</sequence>
<proteinExistence type="predicted"/>
<accession>X1I750</accession>
<feature type="non-terminal residue" evidence="1">
    <location>
        <position position="31"/>
    </location>
</feature>
<gene>
    <name evidence="1" type="ORF">S03H2_42768</name>
</gene>
<reference evidence="1" key="1">
    <citation type="journal article" date="2014" name="Front. Microbiol.">
        <title>High frequency of phylogenetically diverse reductive dehalogenase-homologous genes in deep subseafloor sedimentary metagenomes.</title>
        <authorList>
            <person name="Kawai M."/>
            <person name="Futagami T."/>
            <person name="Toyoda A."/>
            <person name="Takaki Y."/>
            <person name="Nishi S."/>
            <person name="Hori S."/>
            <person name="Arai W."/>
            <person name="Tsubouchi T."/>
            <person name="Morono Y."/>
            <person name="Uchiyama I."/>
            <person name="Ito T."/>
            <person name="Fujiyama A."/>
            <person name="Inagaki F."/>
            <person name="Takami H."/>
        </authorList>
    </citation>
    <scope>NUCLEOTIDE SEQUENCE</scope>
    <source>
        <strain evidence="1">Expedition CK06-06</strain>
    </source>
</reference>
<dbReference type="AlphaFoldDB" id="X1I750"/>
<organism evidence="1">
    <name type="scientific">marine sediment metagenome</name>
    <dbReference type="NCBI Taxonomy" id="412755"/>
    <lineage>
        <taxon>unclassified sequences</taxon>
        <taxon>metagenomes</taxon>
        <taxon>ecological metagenomes</taxon>
    </lineage>
</organism>
<evidence type="ECO:0000313" key="1">
    <source>
        <dbReference type="EMBL" id="GAH65095.1"/>
    </source>
</evidence>
<comment type="caution">
    <text evidence="1">The sequence shown here is derived from an EMBL/GenBank/DDBJ whole genome shotgun (WGS) entry which is preliminary data.</text>
</comment>
<dbReference type="EMBL" id="BARU01026641">
    <property type="protein sequence ID" value="GAH65095.1"/>
    <property type="molecule type" value="Genomic_DNA"/>
</dbReference>